<dbReference type="PROSITE" id="PS51257">
    <property type="entry name" value="PROKAR_LIPOPROTEIN"/>
    <property type="match status" value="1"/>
</dbReference>
<evidence type="ECO:0000313" key="4">
    <source>
        <dbReference type="EMBL" id="WTP64564.1"/>
    </source>
</evidence>
<feature type="compositionally biased region" description="Low complexity" evidence="1">
    <location>
        <begin position="31"/>
        <end position="62"/>
    </location>
</feature>
<organism evidence="4 5">
    <name type="scientific">[Kitasatospora] papulosa</name>
    <dbReference type="NCBI Taxonomy" id="1464011"/>
    <lineage>
        <taxon>Bacteria</taxon>
        <taxon>Bacillati</taxon>
        <taxon>Actinomycetota</taxon>
        <taxon>Actinomycetes</taxon>
        <taxon>Kitasatosporales</taxon>
        <taxon>Streptomycetaceae</taxon>
        <taxon>Streptomyces</taxon>
    </lineage>
</organism>
<evidence type="ECO:0000256" key="2">
    <source>
        <dbReference type="SAM" id="SignalP"/>
    </source>
</evidence>
<feature type="compositionally biased region" description="Low complexity" evidence="1">
    <location>
        <begin position="86"/>
        <end position="97"/>
    </location>
</feature>
<evidence type="ECO:0000313" key="5">
    <source>
        <dbReference type="Proteomes" id="UP001622496"/>
    </source>
</evidence>
<dbReference type="EMBL" id="CP108135">
    <property type="protein sequence ID" value="WTP64564.1"/>
    <property type="molecule type" value="Genomic_DNA"/>
</dbReference>
<keyword evidence="2" id="KW-0732">Signal</keyword>
<dbReference type="InterPro" id="IPR025326">
    <property type="entry name" value="DUF4232"/>
</dbReference>
<accession>A0ABZ1JXE3</accession>
<gene>
    <name evidence="4" type="ORF">OG560_03720</name>
</gene>
<protein>
    <submittedName>
        <fullName evidence="4">DUF4232 domain-containing protein</fullName>
    </submittedName>
</protein>
<dbReference type="Pfam" id="PF14016">
    <property type="entry name" value="DUF4232"/>
    <property type="match status" value="1"/>
</dbReference>
<name>A0ABZ1JXE3_9ACTN</name>
<sequence>MRLQKTYVAFATAATAALTLTACGGSGSGDGTDAAASAPASASASAPSSPGASTTDSSGGPPATVGPGSSTGPAATEGSGGGEVRAPASATSPAAGAPYGDICRTADLSFSSSGGMAEGEVLINLKNTGSSSCSMHGFPGLDLESEQGTVSAGRSSGRTIPTVALAPGEGTNFSLHFPPDTGGGSGVTFTSAMVTPPDETHAHRVPLAVGIPADTGSGSRITVDPVGSGK</sequence>
<evidence type="ECO:0000259" key="3">
    <source>
        <dbReference type="Pfam" id="PF14016"/>
    </source>
</evidence>
<feature type="signal peptide" evidence="2">
    <location>
        <begin position="1"/>
        <end position="24"/>
    </location>
</feature>
<evidence type="ECO:0000256" key="1">
    <source>
        <dbReference type="SAM" id="MobiDB-lite"/>
    </source>
</evidence>
<dbReference type="Proteomes" id="UP001622496">
    <property type="component" value="Chromosome"/>
</dbReference>
<reference evidence="4 5" key="1">
    <citation type="submission" date="2022-10" db="EMBL/GenBank/DDBJ databases">
        <title>The complete genomes of actinobacterial strains from the NBC collection.</title>
        <authorList>
            <person name="Joergensen T.S."/>
            <person name="Alvarez Arevalo M."/>
            <person name="Sterndorff E.B."/>
            <person name="Faurdal D."/>
            <person name="Vuksanovic O."/>
            <person name="Mourched A.-S."/>
            <person name="Charusanti P."/>
            <person name="Shaw S."/>
            <person name="Blin K."/>
            <person name="Weber T."/>
        </authorList>
    </citation>
    <scope>NUCLEOTIDE SEQUENCE [LARGE SCALE GENOMIC DNA]</scope>
    <source>
        <strain evidence="4 5">NBC_00185</strain>
    </source>
</reference>
<feature type="region of interest" description="Disordered" evidence="1">
    <location>
        <begin position="211"/>
        <end position="230"/>
    </location>
</feature>
<feature type="region of interest" description="Disordered" evidence="1">
    <location>
        <begin position="28"/>
        <end position="97"/>
    </location>
</feature>
<proteinExistence type="predicted"/>
<feature type="domain" description="DUF4232" evidence="3">
    <location>
        <begin position="103"/>
        <end position="226"/>
    </location>
</feature>
<dbReference type="GeneID" id="95067401"/>
<feature type="chain" id="PRO_5045309043" evidence="2">
    <location>
        <begin position="25"/>
        <end position="230"/>
    </location>
</feature>
<keyword evidence="5" id="KW-1185">Reference proteome</keyword>
<dbReference type="RefSeq" id="WP_238991949.1">
    <property type="nucleotide sequence ID" value="NZ_CP108135.1"/>
</dbReference>